<organism evidence="3">
    <name type="scientific">Jonesiaceae bacterium BS-20</name>
    <dbReference type="NCBI Taxonomy" id="3120821"/>
    <lineage>
        <taxon>Bacteria</taxon>
        <taxon>Bacillati</taxon>
        <taxon>Actinomycetota</taxon>
        <taxon>Actinomycetes</taxon>
        <taxon>Micrococcales</taxon>
        <taxon>Jonesiaceae</taxon>
    </lineage>
</organism>
<accession>A0AAU7DTL8</accession>
<feature type="signal peptide" evidence="2">
    <location>
        <begin position="1"/>
        <end position="23"/>
    </location>
</feature>
<dbReference type="AlphaFoldDB" id="A0AAU7DTL8"/>
<evidence type="ECO:0000256" key="2">
    <source>
        <dbReference type="SAM" id="SignalP"/>
    </source>
</evidence>
<keyword evidence="2" id="KW-0732">Signal</keyword>
<dbReference type="GO" id="GO:0005975">
    <property type="term" value="P:carbohydrate metabolic process"/>
    <property type="evidence" value="ECO:0007669"/>
    <property type="project" value="UniProtKB-ARBA"/>
</dbReference>
<name>A0AAU7DTL8_9MICO</name>
<feature type="transmembrane region" description="Helical" evidence="1">
    <location>
        <begin position="741"/>
        <end position="761"/>
    </location>
</feature>
<dbReference type="InterPro" id="IPR032675">
    <property type="entry name" value="LRR_dom_sf"/>
</dbReference>
<sequence length="769" mass="78740">MSSFAIASLAIGTSLLGASAAQAADINIPDPVLLEAINKAIDPTRAANTPVTQDEADGVNDLQLAQNVMISDLTGLEAFGNLTQVGLNGTFSDLAPLSGQENLVSLFATSPNVEAFPARDFPSLVNVLLQDTKISDLQNVADSSVDSMLALVFPNAPVASLQPLSGKELISILQFGGWTTGSGGWTTGDPNDYTMVTQGIERSPISDLSPLETQKNALLVFTNSSISDLSPLAANDTLGVILGDMNFISDLSVLPDNVQYWNFADQEVDLGSAAVGASIANPLRDIEGGVVTINPANAPEGFVDNGDGTWSFTNVGEKVIPFHWQGEEGEVTDLNYDFDSVFSGTVTVNVTEGAITAGDVAIDGVAGIGQELTAQTSGWEPADVELGYQWFVDGEPVAGATDSTFVPSGEHAGKDVTVEVTATKPGYTPESVESDPVTVAVPSVVVGPDTVKPGENVIVEGEGFAPGEEVEITVTPGGPTVTVEADEDGNITATVPVPEDAADGDYTVGAEGKDSGVTAEDDFTVAGESVTAGVITAGKVSIEGVAGIGKELTAQTSGWEPADVELGYQWFVDGEPVAGATGETFVPSGEHAGKNVTVVVTATKPGYGSQTATSDPVKVATPAITVAPSPAKPGDDLTIKGENFAPGEEVTVTVGPDGATVTVKADENGSFTATVKVPNDAKAGDYTVTAKGAKSGFVAESDFSVAALVVDKTDDEQTVTDGKKPADDSTNLAQTGLAETAPIYLIAAVLLALLGAGLLTARTVARQRN</sequence>
<reference evidence="3" key="1">
    <citation type="submission" date="2024-02" db="EMBL/GenBank/DDBJ databases">
        <title>Tomenella chthoni gen. nov. sp. nov., a member of the family Jonesiaceae isolated from bat guano.</title>
        <authorList>
            <person name="Miller S.L."/>
            <person name="King J."/>
            <person name="Sankaranarayanan K."/>
            <person name="Lawson P.A."/>
        </authorList>
    </citation>
    <scope>NUCLEOTIDE SEQUENCE</scope>
    <source>
        <strain evidence="3">BS-20</strain>
    </source>
</reference>
<dbReference type="Gene3D" id="2.60.40.10">
    <property type="entry name" value="Immunoglobulins"/>
    <property type="match status" value="2"/>
</dbReference>
<feature type="chain" id="PRO_5043986109" description="IPT/TIG domain-containing protein" evidence="2">
    <location>
        <begin position="24"/>
        <end position="769"/>
    </location>
</feature>
<keyword evidence="1" id="KW-0812">Transmembrane</keyword>
<dbReference type="InterPro" id="IPR013783">
    <property type="entry name" value="Ig-like_fold"/>
</dbReference>
<keyword evidence="1" id="KW-1133">Transmembrane helix</keyword>
<keyword evidence="1" id="KW-0472">Membrane</keyword>
<evidence type="ECO:0008006" key="4">
    <source>
        <dbReference type="Google" id="ProtNLM"/>
    </source>
</evidence>
<gene>
    <name evidence="3" type="ORF">V5R04_15105</name>
</gene>
<dbReference type="Gene3D" id="3.80.10.10">
    <property type="entry name" value="Ribonuclease Inhibitor"/>
    <property type="match status" value="1"/>
</dbReference>
<evidence type="ECO:0000256" key="1">
    <source>
        <dbReference type="SAM" id="Phobius"/>
    </source>
</evidence>
<proteinExistence type="predicted"/>
<dbReference type="EMBL" id="CP146203">
    <property type="protein sequence ID" value="XBH21517.1"/>
    <property type="molecule type" value="Genomic_DNA"/>
</dbReference>
<evidence type="ECO:0000313" key="3">
    <source>
        <dbReference type="EMBL" id="XBH21517.1"/>
    </source>
</evidence>
<protein>
    <recommendedName>
        <fullName evidence="4">IPT/TIG domain-containing protein</fullName>
    </recommendedName>
</protein>
<dbReference type="Gene3D" id="2.60.40.2700">
    <property type="match status" value="2"/>
</dbReference>